<dbReference type="SUPFAM" id="SSF48726">
    <property type="entry name" value="Immunoglobulin"/>
    <property type="match status" value="3"/>
</dbReference>
<dbReference type="InterPro" id="IPR051275">
    <property type="entry name" value="Cell_adhesion_signaling"/>
</dbReference>
<proteinExistence type="predicted"/>
<evidence type="ECO:0000256" key="3">
    <source>
        <dbReference type="ARBA" id="ARBA00023157"/>
    </source>
</evidence>
<dbReference type="InterPro" id="IPR003599">
    <property type="entry name" value="Ig_sub"/>
</dbReference>
<keyword evidence="5" id="KW-0393">Immunoglobulin domain</keyword>
<keyword evidence="9" id="KW-1185">Reference proteome</keyword>
<dbReference type="GO" id="GO:0098609">
    <property type="term" value="P:cell-cell adhesion"/>
    <property type="evidence" value="ECO:0007669"/>
    <property type="project" value="TreeGrafter"/>
</dbReference>
<dbReference type="OrthoDB" id="207120at2759"/>
<evidence type="ECO:0000313" key="9">
    <source>
        <dbReference type="Proteomes" id="UP000245119"/>
    </source>
</evidence>
<evidence type="ECO:0000256" key="1">
    <source>
        <dbReference type="ARBA" id="ARBA00004479"/>
    </source>
</evidence>
<dbReference type="PANTHER" id="PTHR11640">
    <property type="entry name" value="NEPHRIN"/>
    <property type="match status" value="1"/>
</dbReference>
<keyword evidence="4" id="KW-0325">Glycoprotein</keyword>
<dbReference type="InterPro" id="IPR007110">
    <property type="entry name" value="Ig-like_dom"/>
</dbReference>
<evidence type="ECO:0000259" key="7">
    <source>
        <dbReference type="PROSITE" id="PS50835"/>
    </source>
</evidence>
<dbReference type="InterPro" id="IPR036179">
    <property type="entry name" value="Ig-like_dom_sf"/>
</dbReference>
<feature type="transmembrane region" description="Helical" evidence="6">
    <location>
        <begin position="1628"/>
        <end position="1653"/>
    </location>
</feature>
<dbReference type="GO" id="GO:0005911">
    <property type="term" value="C:cell-cell junction"/>
    <property type="evidence" value="ECO:0007669"/>
    <property type="project" value="TreeGrafter"/>
</dbReference>
<dbReference type="PANTHER" id="PTHR11640:SF31">
    <property type="entry name" value="IRREGULAR CHIASM C-ROUGHEST PROTEIN-RELATED"/>
    <property type="match status" value="1"/>
</dbReference>
<keyword evidence="2 6" id="KW-0472">Membrane</keyword>
<keyword evidence="6" id="KW-0812">Transmembrane</keyword>
<dbReference type="Gene3D" id="2.60.40.10">
    <property type="entry name" value="Immunoglobulins"/>
    <property type="match status" value="4"/>
</dbReference>
<dbReference type="CDD" id="cd00096">
    <property type="entry name" value="Ig"/>
    <property type="match status" value="1"/>
</dbReference>
<evidence type="ECO:0000256" key="6">
    <source>
        <dbReference type="SAM" id="Phobius"/>
    </source>
</evidence>
<keyword evidence="6" id="KW-1133">Transmembrane helix</keyword>
<dbReference type="EMBL" id="PZQS01000007">
    <property type="protein sequence ID" value="PVD27789.1"/>
    <property type="molecule type" value="Genomic_DNA"/>
</dbReference>
<name>A0A2T7P2Y8_POMCA</name>
<dbReference type="PROSITE" id="PS50835">
    <property type="entry name" value="IG_LIKE"/>
    <property type="match status" value="3"/>
</dbReference>
<accession>A0A2T7P2Y8</accession>
<dbReference type="SMART" id="SM00409">
    <property type="entry name" value="IG"/>
    <property type="match status" value="4"/>
</dbReference>
<feature type="non-terminal residue" evidence="8">
    <location>
        <position position="1732"/>
    </location>
</feature>
<evidence type="ECO:0000256" key="5">
    <source>
        <dbReference type="ARBA" id="ARBA00023319"/>
    </source>
</evidence>
<dbReference type="Pfam" id="PF13895">
    <property type="entry name" value="Ig_2"/>
    <property type="match status" value="1"/>
</dbReference>
<protein>
    <recommendedName>
        <fullName evidence="7">Ig-like domain-containing protein</fullName>
    </recommendedName>
</protein>
<keyword evidence="3" id="KW-1015">Disulfide bond</keyword>
<feature type="domain" description="Ig-like" evidence="7">
    <location>
        <begin position="1296"/>
        <end position="1376"/>
    </location>
</feature>
<feature type="transmembrane region" description="Helical" evidence="6">
    <location>
        <begin position="280"/>
        <end position="302"/>
    </location>
</feature>
<dbReference type="STRING" id="400727.A0A2T7P2Y8"/>
<feature type="domain" description="Ig-like" evidence="7">
    <location>
        <begin position="1197"/>
        <end position="1284"/>
    </location>
</feature>
<dbReference type="InterPro" id="IPR013783">
    <property type="entry name" value="Ig-like_fold"/>
</dbReference>
<sequence length="1732" mass="189246">MRLDIKDNILVWHGGQLLGSARGDKENILSERQKLKESVPEIFILEDFTSRSPEEVILIANTSMLVVPHDGKYVSGTCNLTSYLPSNGRPNDKTFHNCPQYVAEGGNLTCTCSVRDLGSPPGVLYWYPTLSTQLNLSNRSKAPLSCNSGGSLHRVEFSWGRALSTGPKRVRKLGINSPSVISFSINNVDNMTVNVQEKSRVEMKCLSKGRPTPSIQLINSTEPEQSLNETQPTGNISVDKTTEEVTLTIEDVHSGSITEAVSGTEEKGEASTMSDDKITIIVLAVAFSVLAVVIVVVVIWSWRRGWMLPCADISHQRPLQQNEIRDNTSEKRLTSTTTSETSSLYDALKMHEVGKRSHYEEIQRYQNTPAIPSTEGTGYIHLIDGVGTSQGMRHQKLFPASPTPLSLVLTDQRSVNFESSREGNCVDVYTSCPEYFQGGQVNIITCSVNQTSISEVQCAVPPTSIVFELMSTSGSIAEICSIAYPPTSCVPQTTALACICAEQMGDVVIYHWKFVHLDSPFRIGEQSPRVTSAEQDQYYQVFVQLVLGREGNGVDVYTSCLEYFQGGQVNIITCSVNQTSISEVQCAVPPTSIVFQLISSSGSLADICSIVYPPTSCAPQTTAPACICAEQMGDVVIYQWNFVADQTYAGANVSCKICDLFVGTGPLRVISPSCSRILIAVNLQQCGSDKPLVVEENTTNYNIICENIRSGFSVAWTVNRTFPDRSVISTGQCRDGNTACTSSFSLMTYSRPNSSFSIATITEVKRLSFGMTSITCMDYVETSNSISSNNNCNLEIIYKADVSSCNIQAVPSESVWNLRGLCSITKVFSTFNRYACHLWQNQSSSSGKEVASVTYSPTLDTNSPPYAHGSCSYSLPLPIDSDIYSFTVAVSPGGTTMSAGTITVERPLQPPIINCTMSTFPYVREQGDLTCTCTALDIGTPGGRLIGYYGGQRLNTSNFGDKYLNFGKRSLSRADDATPVKCILDWATQDTDDRSTNFTLRIAYGPDVVTITGPSVFDINPSQVQNISLSCRESVVSPFVNYSWTGCPSGDSMSRVCSFLPSPSDTNYFVQCTVSNPLSQVTRTANYSVELNYPPSDPPVISLEPPLNLGEPVYQGDNFTATCTVHGGKPVSATNVSFACPHMADTTDITGTAEVKSTLRFYSVSPDYQGNCTCSAMWRNTTWYTQTAVWSLTVYTPPFSPIIFPLLGYISGSTYPFMAGTSGTLSCQSNQSGRPEATYSWPVAAGGHPSGSNLTFYNMSREDNGQTVKCRASNSYTENRQPVDDATFVLQVYYKPLISFTHISGGITCGESSSVHTYCVVAEGQRLHINCTADSNPAPASFKWLSPNTDVYSDTSALVIMSTNHTIHNGDYNCTVITEQVDKDSRLPLMSSAILAVVAGYSPRVLTFSINNVDSMVVNIPEKSRVDMKCLCSGRPIPSIRLVNTADPEQFLNQSLPTGDIFVDEQTREVLFTMQQVSCEASGFYRCDVNNSLGEDRQSRMLAVSCAPRKSFSDGQPLTIGVTNGRGELRVQLTAYPTPVMKVLTYLGPNETPDGHPLKENIIIVECFSKFLAPAEVICSISLVNVTHNEEGFYRIVFSNSLGELSFTFFVTQAASEDVHQTKADQNIAAVAVLAVLFSVLLIVVVVFVIWVWRRGWTLPCADVSNQRISQQDQRGDTSSENLLSVTTNTSLMKEGGQTSLYESLQMEDVGKRSHYEEVQRYQNASTTAPYE</sequence>
<evidence type="ECO:0000256" key="2">
    <source>
        <dbReference type="ARBA" id="ARBA00023136"/>
    </source>
</evidence>
<feature type="domain" description="Ig-like" evidence="7">
    <location>
        <begin position="1403"/>
        <end position="1505"/>
    </location>
</feature>
<comment type="subcellular location">
    <subcellularLocation>
        <location evidence="1">Membrane</location>
        <topology evidence="1">Single-pass type I membrane protein</topology>
    </subcellularLocation>
</comment>
<gene>
    <name evidence="8" type="ORF">C0Q70_12962</name>
</gene>
<evidence type="ECO:0000256" key="4">
    <source>
        <dbReference type="ARBA" id="ARBA00023180"/>
    </source>
</evidence>
<comment type="caution">
    <text evidence="8">The sequence shown here is derived from an EMBL/GenBank/DDBJ whole genome shotgun (WGS) entry which is preliminary data.</text>
</comment>
<organism evidence="8 9">
    <name type="scientific">Pomacea canaliculata</name>
    <name type="common">Golden apple snail</name>
    <dbReference type="NCBI Taxonomy" id="400727"/>
    <lineage>
        <taxon>Eukaryota</taxon>
        <taxon>Metazoa</taxon>
        <taxon>Spiralia</taxon>
        <taxon>Lophotrochozoa</taxon>
        <taxon>Mollusca</taxon>
        <taxon>Gastropoda</taxon>
        <taxon>Caenogastropoda</taxon>
        <taxon>Architaenioglossa</taxon>
        <taxon>Ampullarioidea</taxon>
        <taxon>Ampullariidae</taxon>
        <taxon>Pomacea</taxon>
    </lineage>
</organism>
<dbReference type="GO" id="GO:0050839">
    <property type="term" value="F:cell adhesion molecule binding"/>
    <property type="evidence" value="ECO:0007669"/>
    <property type="project" value="TreeGrafter"/>
</dbReference>
<dbReference type="Proteomes" id="UP000245119">
    <property type="component" value="Linkage Group LG7"/>
</dbReference>
<reference evidence="8 9" key="1">
    <citation type="submission" date="2018-04" db="EMBL/GenBank/DDBJ databases">
        <title>The genome of golden apple snail Pomacea canaliculata provides insight into stress tolerance and invasive adaptation.</title>
        <authorList>
            <person name="Liu C."/>
            <person name="Liu B."/>
            <person name="Ren Y."/>
            <person name="Zhang Y."/>
            <person name="Wang H."/>
            <person name="Li S."/>
            <person name="Jiang F."/>
            <person name="Yin L."/>
            <person name="Zhang G."/>
            <person name="Qian W."/>
            <person name="Fan W."/>
        </authorList>
    </citation>
    <scope>NUCLEOTIDE SEQUENCE [LARGE SCALE GENOMIC DNA]</scope>
    <source>
        <strain evidence="8">SZHN2017</strain>
        <tissue evidence="8">Muscle</tissue>
    </source>
</reference>
<dbReference type="GO" id="GO:0005886">
    <property type="term" value="C:plasma membrane"/>
    <property type="evidence" value="ECO:0007669"/>
    <property type="project" value="TreeGrafter"/>
</dbReference>
<evidence type="ECO:0000313" key="8">
    <source>
        <dbReference type="EMBL" id="PVD27789.1"/>
    </source>
</evidence>